<comment type="caution">
    <text evidence="1">The sequence shown here is derived from an EMBL/GenBank/DDBJ whole genome shotgun (WGS) entry which is preliminary data.</text>
</comment>
<organism evidence="1 2">
    <name type="scientific">Duganella vulcania</name>
    <dbReference type="NCBI Taxonomy" id="2692166"/>
    <lineage>
        <taxon>Bacteria</taxon>
        <taxon>Pseudomonadati</taxon>
        <taxon>Pseudomonadota</taxon>
        <taxon>Betaproteobacteria</taxon>
        <taxon>Burkholderiales</taxon>
        <taxon>Oxalobacteraceae</taxon>
        <taxon>Telluria group</taxon>
        <taxon>Duganella</taxon>
    </lineage>
</organism>
<gene>
    <name evidence="1" type="ORF">GTP91_00880</name>
</gene>
<dbReference type="EMBL" id="WWCW01000002">
    <property type="protein sequence ID" value="MYM85727.1"/>
    <property type="molecule type" value="Genomic_DNA"/>
</dbReference>
<name>A0A845FY44_9BURK</name>
<protein>
    <submittedName>
        <fullName evidence="1">Uncharacterized protein</fullName>
    </submittedName>
</protein>
<dbReference type="Proteomes" id="UP000470302">
    <property type="component" value="Unassembled WGS sequence"/>
</dbReference>
<dbReference type="RefSeq" id="WP_161095074.1">
    <property type="nucleotide sequence ID" value="NZ_WWCW01000002.1"/>
</dbReference>
<evidence type="ECO:0000313" key="2">
    <source>
        <dbReference type="Proteomes" id="UP000470302"/>
    </source>
</evidence>
<proteinExistence type="predicted"/>
<reference evidence="1 2" key="1">
    <citation type="submission" date="2020-01" db="EMBL/GenBank/DDBJ databases">
        <title>Novel species isolated from a subtropical stream in China.</title>
        <authorList>
            <person name="Lu H."/>
        </authorList>
    </citation>
    <scope>NUCLEOTIDE SEQUENCE [LARGE SCALE GENOMIC DNA]</scope>
    <source>
        <strain evidence="1 2">FT82W</strain>
    </source>
</reference>
<dbReference type="AlphaFoldDB" id="A0A845FY44"/>
<sequence>MAVNHIQIDLVIELLRQTTSLDVVRKFLAARNLKHSAGSWDDLKNKRILPALENYEISYEDLIQLLRSAEESGRQHIFLYHCNEAVVSDLMNRDRIKSLLVQRGLDSLLKAPKIMQQPVTPEIVDVRWTTANIDLNLCVKEVELRVFSKFLGEEKHGENTHRVYGTIKQRAVNFAKLHRDGLLEIRMASLENSTKYESNIRRFWDNVGELIPRRLFSEISLSNAKKKLWTDRDELSSLVRYTDTVLRDDYGNVLRAATGPDAGDLKDHIVVGESLDHMLNNDDSAYCDGTNFWFKKNNDLSADVHVLLNGDLNEFALPANCSEEDYVYVLNHVRTLNR</sequence>
<accession>A0A845FY44</accession>
<evidence type="ECO:0000313" key="1">
    <source>
        <dbReference type="EMBL" id="MYM85727.1"/>
    </source>
</evidence>